<feature type="domain" description="Phasin" evidence="3">
    <location>
        <begin position="51"/>
        <end position="148"/>
    </location>
</feature>
<dbReference type="Pfam" id="PF09361">
    <property type="entry name" value="Phasin_2"/>
    <property type="match status" value="1"/>
</dbReference>
<keyword evidence="5" id="KW-1185">Reference proteome</keyword>
<evidence type="ECO:0000313" key="5">
    <source>
        <dbReference type="Proteomes" id="UP000185678"/>
    </source>
</evidence>
<proteinExistence type="predicted"/>
<dbReference type="InterPro" id="IPR010127">
    <property type="entry name" value="Phasin_subfam-1"/>
</dbReference>
<keyword evidence="1" id="KW-0175">Coiled coil</keyword>
<reference evidence="4 5" key="1">
    <citation type="submission" date="2017-01" db="EMBL/GenBank/DDBJ databases">
        <authorList>
            <person name="Mah S.A."/>
            <person name="Swanson W.J."/>
            <person name="Moy G.W."/>
            <person name="Vacquier V.D."/>
        </authorList>
    </citation>
    <scope>NUCLEOTIDE SEQUENCE [LARGE SCALE GENOMIC DNA]</scope>
    <source>
        <strain evidence="4 5">DSM 11589</strain>
    </source>
</reference>
<feature type="coiled-coil region" evidence="1">
    <location>
        <begin position="110"/>
        <end position="162"/>
    </location>
</feature>
<name>A0A1N7PEH2_9PROT</name>
<dbReference type="Proteomes" id="UP000185678">
    <property type="component" value="Unassembled WGS sequence"/>
</dbReference>
<organism evidence="4 5">
    <name type="scientific">Insolitispirillum peregrinum</name>
    <dbReference type="NCBI Taxonomy" id="80876"/>
    <lineage>
        <taxon>Bacteria</taxon>
        <taxon>Pseudomonadati</taxon>
        <taxon>Pseudomonadota</taxon>
        <taxon>Alphaproteobacteria</taxon>
        <taxon>Rhodospirillales</taxon>
        <taxon>Novispirillaceae</taxon>
        <taxon>Insolitispirillum</taxon>
    </lineage>
</organism>
<dbReference type="EMBL" id="FTOA01000006">
    <property type="protein sequence ID" value="SIT08927.1"/>
    <property type="molecule type" value="Genomic_DNA"/>
</dbReference>
<evidence type="ECO:0000256" key="2">
    <source>
        <dbReference type="SAM" id="MobiDB-lite"/>
    </source>
</evidence>
<evidence type="ECO:0000256" key="1">
    <source>
        <dbReference type="SAM" id="Coils"/>
    </source>
</evidence>
<gene>
    <name evidence="4" type="ORF">SAMN05421779_106261</name>
</gene>
<accession>A0A1N7PEH2</accession>
<dbReference type="InterPro" id="IPR018968">
    <property type="entry name" value="Phasin"/>
</dbReference>
<protein>
    <submittedName>
        <fullName evidence="4">Phasin family protein</fullName>
    </submittedName>
</protein>
<evidence type="ECO:0000313" key="4">
    <source>
        <dbReference type="EMBL" id="SIT08927.1"/>
    </source>
</evidence>
<dbReference type="RefSeq" id="WP_084194940.1">
    <property type="nucleotide sequence ID" value="NZ_FTOA01000006.1"/>
</dbReference>
<feature type="region of interest" description="Disordered" evidence="2">
    <location>
        <begin position="166"/>
        <end position="197"/>
    </location>
</feature>
<dbReference type="NCBIfam" id="TIGR01841">
    <property type="entry name" value="phasin"/>
    <property type="match status" value="1"/>
</dbReference>
<dbReference type="STRING" id="80876.SAMN05421779_106261"/>
<dbReference type="AlphaFoldDB" id="A0A1N7PEH2"/>
<sequence length="197" mass="21121">MSKSPFSSFLDLDFSKFDPTKFDMTKFDLSKFDLTKYTGDLKVPGVDVDAVVAAQKKNLEALTQANRLAFEGIQAIMKRQTEIARQTLEEISAAATHFPDLKANPTEAMAKQAAAAKDAFERALSNMKELADMIGKSNTEVIDLLNTRLTQSMEEVKQAIEKAPSAFTAPAAAPEAKPAAKAAAPKAAAPKAPAASE</sequence>
<dbReference type="OrthoDB" id="9812006at2"/>
<evidence type="ECO:0000259" key="3">
    <source>
        <dbReference type="Pfam" id="PF09361"/>
    </source>
</evidence>